<organism evidence="2">
    <name type="scientific">Tanacetum cinerariifolium</name>
    <name type="common">Dalmatian daisy</name>
    <name type="synonym">Chrysanthemum cinerariifolium</name>
    <dbReference type="NCBI Taxonomy" id="118510"/>
    <lineage>
        <taxon>Eukaryota</taxon>
        <taxon>Viridiplantae</taxon>
        <taxon>Streptophyta</taxon>
        <taxon>Embryophyta</taxon>
        <taxon>Tracheophyta</taxon>
        <taxon>Spermatophyta</taxon>
        <taxon>Magnoliopsida</taxon>
        <taxon>eudicotyledons</taxon>
        <taxon>Gunneridae</taxon>
        <taxon>Pentapetalae</taxon>
        <taxon>asterids</taxon>
        <taxon>campanulids</taxon>
        <taxon>Asterales</taxon>
        <taxon>Asteraceae</taxon>
        <taxon>Asteroideae</taxon>
        <taxon>Anthemideae</taxon>
        <taxon>Anthemidinae</taxon>
        <taxon>Tanacetum</taxon>
    </lineage>
</organism>
<reference evidence="2" key="1">
    <citation type="journal article" date="2019" name="Sci. Rep.">
        <title>Draft genome of Tanacetum cinerariifolium, the natural source of mosquito coil.</title>
        <authorList>
            <person name="Yamashiro T."/>
            <person name="Shiraishi A."/>
            <person name="Satake H."/>
            <person name="Nakayama K."/>
        </authorList>
    </citation>
    <scope>NUCLEOTIDE SEQUENCE</scope>
</reference>
<sequence length="441" mass="49313">MEIDYWGSGLTFESQWLFVVVAICYGMSGYRAFTALENVPTIYIQQFYNTLTHEAKSGVYNFQLNEQWFTLNVDLLHKALEITRVDPAHPFYHLYLYLEMVARKPTTKEGGQKKTTSKADKPKRPTLVKKPAPAKQTKHVKEKTTQPSPTKKIRKGKVAKIHKGKSYLLLIDEDEQVQHEPEPQKEDDEYNLQRGIQMSLESFQAPIGEVAIHEPTSGVTQSLLVVEGNGKGIATDEQVAQSLMELKHPKGKISDTLSPPDAETGVEAERSDSEGDTEILNVGKEKGEDVSNTVDLEEQIVELNEGQAGSNPRQVMSLLSMKNLDDAFINGDQFLYDKPTEEEPATTGTTTTSLPPPPSPQQQSTADPALDARVATQEQICANFEKKNKVQDQTTQALSSRIFTLENHDLYSKIDKYINENIKEVVQNALKAPVRDASESY</sequence>
<feature type="region of interest" description="Disordered" evidence="1">
    <location>
        <begin position="338"/>
        <end position="370"/>
    </location>
</feature>
<gene>
    <name evidence="2" type="ORF">Tci_537627</name>
</gene>
<name>A0A699ILJ6_TANCI</name>
<proteinExistence type="predicted"/>
<evidence type="ECO:0000256" key="1">
    <source>
        <dbReference type="SAM" id="MobiDB-lite"/>
    </source>
</evidence>
<protein>
    <submittedName>
        <fullName evidence="2">Uncharacterized protein</fullName>
    </submittedName>
</protein>
<feature type="region of interest" description="Disordered" evidence="1">
    <location>
        <begin position="107"/>
        <end position="157"/>
    </location>
</feature>
<accession>A0A699ILJ6</accession>
<comment type="caution">
    <text evidence="2">The sequence shown here is derived from an EMBL/GenBank/DDBJ whole genome shotgun (WGS) entry which is preliminary data.</text>
</comment>
<evidence type="ECO:0000313" key="2">
    <source>
        <dbReference type="EMBL" id="GEZ65654.1"/>
    </source>
</evidence>
<feature type="compositionally biased region" description="Basic and acidic residues" evidence="1">
    <location>
        <begin position="107"/>
        <end position="123"/>
    </location>
</feature>
<dbReference type="AlphaFoldDB" id="A0A699ILJ6"/>
<dbReference type="EMBL" id="BKCJ010306144">
    <property type="protein sequence ID" value="GEZ65654.1"/>
    <property type="molecule type" value="Genomic_DNA"/>
</dbReference>
<feature type="region of interest" description="Disordered" evidence="1">
    <location>
        <begin position="250"/>
        <end position="279"/>
    </location>
</feature>